<proteinExistence type="predicted"/>
<dbReference type="EMBL" id="JAGMUV010000022">
    <property type="protein sequence ID" value="KAH7124454.1"/>
    <property type="molecule type" value="Genomic_DNA"/>
</dbReference>
<evidence type="ECO:0000313" key="3">
    <source>
        <dbReference type="Proteomes" id="UP000738349"/>
    </source>
</evidence>
<feature type="compositionally biased region" description="Polar residues" evidence="1">
    <location>
        <begin position="1"/>
        <end position="23"/>
    </location>
</feature>
<evidence type="ECO:0008006" key="4">
    <source>
        <dbReference type="Google" id="ProtNLM"/>
    </source>
</evidence>
<protein>
    <recommendedName>
        <fullName evidence="4">BZIP domain-containing protein</fullName>
    </recommendedName>
</protein>
<reference evidence="2" key="1">
    <citation type="journal article" date="2021" name="Nat. Commun.">
        <title>Genetic determinants of endophytism in the Arabidopsis root mycobiome.</title>
        <authorList>
            <person name="Mesny F."/>
            <person name="Miyauchi S."/>
            <person name="Thiergart T."/>
            <person name="Pickel B."/>
            <person name="Atanasova L."/>
            <person name="Karlsson M."/>
            <person name="Huettel B."/>
            <person name="Barry K.W."/>
            <person name="Haridas S."/>
            <person name="Chen C."/>
            <person name="Bauer D."/>
            <person name="Andreopoulos W."/>
            <person name="Pangilinan J."/>
            <person name="LaButti K."/>
            <person name="Riley R."/>
            <person name="Lipzen A."/>
            <person name="Clum A."/>
            <person name="Drula E."/>
            <person name="Henrissat B."/>
            <person name="Kohler A."/>
            <person name="Grigoriev I.V."/>
            <person name="Martin F.M."/>
            <person name="Hacquard S."/>
        </authorList>
    </citation>
    <scope>NUCLEOTIDE SEQUENCE</scope>
    <source>
        <strain evidence="2">MPI-CAGE-AT-0147</strain>
    </source>
</reference>
<organism evidence="2 3">
    <name type="scientific">Dactylonectria macrodidyma</name>
    <dbReference type="NCBI Taxonomy" id="307937"/>
    <lineage>
        <taxon>Eukaryota</taxon>
        <taxon>Fungi</taxon>
        <taxon>Dikarya</taxon>
        <taxon>Ascomycota</taxon>
        <taxon>Pezizomycotina</taxon>
        <taxon>Sordariomycetes</taxon>
        <taxon>Hypocreomycetidae</taxon>
        <taxon>Hypocreales</taxon>
        <taxon>Nectriaceae</taxon>
        <taxon>Dactylonectria</taxon>
    </lineage>
</organism>
<evidence type="ECO:0000313" key="2">
    <source>
        <dbReference type="EMBL" id="KAH7124454.1"/>
    </source>
</evidence>
<evidence type="ECO:0000256" key="1">
    <source>
        <dbReference type="SAM" id="MobiDB-lite"/>
    </source>
</evidence>
<comment type="caution">
    <text evidence="2">The sequence shown here is derived from an EMBL/GenBank/DDBJ whole genome shotgun (WGS) entry which is preliminary data.</text>
</comment>
<keyword evidence="3" id="KW-1185">Reference proteome</keyword>
<feature type="region of interest" description="Disordered" evidence="1">
    <location>
        <begin position="1"/>
        <end position="57"/>
    </location>
</feature>
<accession>A0A9P9DSZ6</accession>
<dbReference type="OrthoDB" id="194358at2759"/>
<gene>
    <name evidence="2" type="ORF">EDB81DRAFT_890537</name>
</gene>
<name>A0A9P9DSZ6_9HYPO</name>
<dbReference type="AlphaFoldDB" id="A0A9P9DSZ6"/>
<sequence length="412" mass="45057">MSSIESDTATSCQSSETAETSPATDVHCPRRPSSSGVASRKREQDALGRKVYGQHSKAKLQKLQEKVKVHQQYVEETIKAQPQNTTLSPTTTSTAGNSIFPAPAMQNDPGLAADFFMTPPKHFVSDCTPFRTRVPDEDAFLNSLQSPATYTYTTPFSSWNTLPGAYDPQEPLTPGPSCLASDILTGFTMEDPFCSAQNLQGLHADNGTQSRLSPEHARVAQGDSGVHANTPESSQGRVRYVMEQAAAVGFETLDEAVAAYYTETFENMPALYQEQRLSRNRRLPRLLNTLQSAAKGWSEWERRGFQEQITVGAEELLVQELNTFITQQKLGADGNKSANNDMGKARIESTDNVMMRSQQVQNDLPNLWALTTALLARANPSRQENGLDTVLAIIETLCHGQGIGPVGGLDRS</sequence>
<dbReference type="Proteomes" id="UP000738349">
    <property type="component" value="Unassembled WGS sequence"/>
</dbReference>